<dbReference type="AlphaFoldDB" id="A0A1Y5P9P3"/>
<name>A0A1Y5P9P3_9MICO</name>
<protein>
    <recommendedName>
        <fullName evidence="1">NHR domain-containing protein</fullName>
    </recommendedName>
</protein>
<evidence type="ECO:0000259" key="1">
    <source>
        <dbReference type="PROSITE" id="PS51065"/>
    </source>
</evidence>
<proteinExistence type="predicted"/>
<sequence length="283" mass="30692">MRVPTGIPTEQIESTDEIWLAYDGTTGAATTGRLAPDGTATDFAHFTLDRGWHSIQPVMNGITLFWASGTGSQVSAGVFSPAGVFTDLVTSSLGGDGFHRMLVLHAGLVMWTRSVQENGQYRLVAVIGRVFPDGRHEVVSEQYLLDFWTHIVHVGGGFVLFYNSDSRSAATGRVTAQGAFVDLGHSYQFDPWTTLLSTGDGTVLLHNSADGLLITGRVLADGSFIDLHTQFFGQMRFIPTTRGRYVILRTADTLAARLDGGGVFTDTVIVHGLPTQRQIVFVR</sequence>
<feature type="domain" description="NHR" evidence="1">
    <location>
        <begin position="234"/>
        <end position="283"/>
    </location>
</feature>
<dbReference type="RefSeq" id="WP_295575966.1">
    <property type="nucleotide sequence ID" value="NZ_FLQR01000007.1"/>
</dbReference>
<evidence type="ECO:0000313" key="2">
    <source>
        <dbReference type="EMBL" id="SBS72638.1"/>
    </source>
</evidence>
<reference evidence="2" key="1">
    <citation type="submission" date="2016-03" db="EMBL/GenBank/DDBJ databases">
        <authorList>
            <person name="Ploux O."/>
        </authorList>
    </citation>
    <scope>NUCLEOTIDE SEQUENCE</scope>
    <source>
        <strain evidence="2">UC1</strain>
    </source>
</reference>
<organism evidence="2">
    <name type="scientific">uncultured Microbacterium sp</name>
    <dbReference type="NCBI Taxonomy" id="191216"/>
    <lineage>
        <taxon>Bacteria</taxon>
        <taxon>Bacillati</taxon>
        <taxon>Actinomycetota</taxon>
        <taxon>Actinomycetes</taxon>
        <taxon>Micrococcales</taxon>
        <taxon>Microbacteriaceae</taxon>
        <taxon>Microbacterium</taxon>
        <taxon>environmental samples</taxon>
    </lineage>
</organism>
<dbReference type="EMBL" id="FLQR01000007">
    <property type="protein sequence ID" value="SBS72638.1"/>
    <property type="molecule type" value="Genomic_DNA"/>
</dbReference>
<accession>A0A1Y5P9P3</accession>
<gene>
    <name evidence="2" type="ORF">MIPYR_30126</name>
</gene>
<dbReference type="InterPro" id="IPR006573">
    <property type="entry name" value="NHR_dom"/>
</dbReference>
<dbReference type="PROSITE" id="PS51065">
    <property type="entry name" value="NHR"/>
    <property type="match status" value="1"/>
</dbReference>